<evidence type="ECO:0000256" key="1">
    <source>
        <dbReference type="SAM" id="MobiDB-lite"/>
    </source>
</evidence>
<gene>
    <name evidence="2" type="ORF">HPB51_011991</name>
</gene>
<reference evidence="2" key="2">
    <citation type="submission" date="2021-09" db="EMBL/GenBank/DDBJ databases">
        <authorList>
            <person name="Jia N."/>
            <person name="Wang J."/>
            <person name="Shi W."/>
            <person name="Du L."/>
            <person name="Sun Y."/>
            <person name="Zhan W."/>
            <person name="Jiang J."/>
            <person name="Wang Q."/>
            <person name="Zhang B."/>
            <person name="Ji P."/>
            <person name="Sakyi L.B."/>
            <person name="Cui X."/>
            <person name="Yuan T."/>
            <person name="Jiang B."/>
            <person name="Yang W."/>
            <person name="Lam T.T.-Y."/>
            <person name="Chang Q."/>
            <person name="Ding S."/>
            <person name="Wang X."/>
            <person name="Zhu J."/>
            <person name="Ruan X."/>
            <person name="Zhao L."/>
            <person name="Wei J."/>
            <person name="Que T."/>
            <person name="Du C."/>
            <person name="Cheng J."/>
            <person name="Dai P."/>
            <person name="Han X."/>
            <person name="Huang E."/>
            <person name="Gao Y."/>
            <person name="Liu J."/>
            <person name="Shao H."/>
            <person name="Ye R."/>
            <person name="Li L."/>
            <person name="Wei W."/>
            <person name="Wang X."/>
            <person name="Wang C."/>
            <person name="Huo Q."/>
            <person name="Li W."/>
            <person name="Guo W."/>
            <person name="Chen H."/>
            <person name="Chen S."/>
            <person name="Zhou L."/>
            <person name="Zhou L."/>
            <person name="Ni X."/>
            <person name="Tian J."/>
            <person name="Zhou Y."/>
            <person name="Sheng Y."/>
            <person name="Liu T."/>
            <person name="Pan Y."/>
            <person name="Xia L."/>
            <person name="Li J."/>
            <person name="Zhao F."/>
            <person name="Cao W."/>
        </authorList>
    </citation>
    <scope>NUCLEOTIDE SEQUENCE</scope>
    <source>
        <strain evidence="2">Rmic-2018</strain>
        <tissue evidence="2">Larvae</tissue>
    </source>
</reference>
<feature type="compositionally biased region" description="Polar residues" evidence="1">
    <location>
        <begin position="57"/>
        <end position="67"/>
    </location>
</feature>
<evidence type="ECO:0000313" key="2">
    <source>
        <dbReference type="EMBL" id="KAH8040676.1"/>
    </source>
</evidence>
<protein>
    <submittedName>
        <fullName evidence="2">Uncharacterized protein</fullName>
    </submittedName>
</protein>
<comment type="caution">
    <text evidence="2">The sequence shown here is derived from an EMBL/GenBank/DDBJ whole genome shotgun (WGS) entry which is preliminary data.</text>
</comment>
<dbReference type="Proteomes" id="UP000821866">
    <property type="component" value="Chromosome 1"/>
</dbReference>
<accession>A0A9J6F2H9</accession>
<feature type="region of interest" description="Disordered" evidence="1">
    <location>
        <begin position="18"/>
        <end position="68"/>
    </location>
</feature>
<sequence>MESRLALDMQTILRLLSPESTERRSCEAAVGSSPAARPVDLPLRAATTQGGAAPLSVPTQSSESSRQVPLGIHSCRVSRVDEAAQASSHADAGGRRRLPRIQSGVLLFDVVGREGQGDQSDFGRVTDGSGSGGCFACRGVSVNGAVRCFLAPHPLQAAFASSSFSASPASDVRPKRRRIIPDDREHRMDTVYGRSQSVDVKLGVFPFGHPGFDVERPQHFDLFARGKVQAELDLSFIGENGVVLLKVHGDAEVYATRYLPLPT</sequence>
<reference evidence="2" key="1">
    <citation type="journal article" date="2020" name="Cell">
        <title>Large-Scale Comparative Analyses of Tick Genomes Elucidate Their Genetic Diversity and Vector Capacities.</title>
        <authorList>
            <consortium name="Tick Genome and Microbiome Consortium (TIGMIC)"/>
            <person name="Jia N."/>
            <person name="Wang J."/>
            <person name="Shi W."/>
            <person name="Du L."/>
            <person name="Sun Y."/>
            <person name="Zhan W."/>
            <person name="Jiang J.F."/>
            <person name="Wang Q."/>
            <person name="Zhang B."/>
            <person name="Ji P."/>
            <person name="Bell-Sakyi L."/>
            <person name="Cui X.M."/>
            <person name="Yuan T.T."/>
            <person name="Jiang B.G."/>
            <person name="Yang W.F."/>
            <person name="Lam T.T."/>
            <person name="Chang Q.C."/>
            <person name="Ding S.J."/>
            <person name="Wang X.J."/>
            <person name="Zhu J.G."/>
            <person name="Ruan X.D."/>
            <person name="Zhao L."/>
            <person name="Wei J.T."/>
            <person name="Ye R.Z."/>
            <person name="Que T.C."/>
            <person name="Du C.H."/>
            <person name="Zhou Y.H."/>
            <person name="Cheng J.X."/>
            <person name="Dai P.F."/>
            <person name="Guo W.B."/>
            <person name="Han X.H."/>
            <person name="Huang E.J."/>
            <person name="Li L.F."/>
            <person name="Wei W."/>
            <person name="Gao Y.C."/>
            <person name="Liu J.Z."/>
            <person name="Shao H.Z."/>
            <person name="Wang X."/>
            <person name="Wang C.C."/>
            <person name="Yang T.C."/>
            <person name="Huo Q.B."/>
            <person name="Li W."/>
            <person name="Chen H.Y."/>
            <person name="Chen S.E."/>
            <person name="Zhou L.G."/>
            <person name="Ni X.B."/>
            <person name="Tian J.H."/>
            <person name="Sheng Y."/>
            <person name="Liu T."/>
            <person name="Pan Y.S."/>
            <person name="Xia L.Y."/>
            <person name="Li J."/>
            <person name="Zhao F."/>
            <person name="Cao W.C."/>
        </authorList>
    </citation>
    <scope>NUCLEOTIDE SEQUENCE</scope>
    <source>
        <strain evidence="2">Rmic-2018</strain>
    </source>
</reference>
<keyword evidence="3" id="KW-1185">Reference proteome</keyword>
<dbReference type="AlphaFoldDB" id="A0A9J6F2H9"/>
<proteinExistence type="predicted"/>
<organism evidence="2 3">
    <name type="scientific">Rhipicephalus microplus</name>
    <name type="common">Cattle tick</name>
    <name type="synonym">Boophilus microplus</name>
    <dbReference type="NCBI Taxonomy" id="6941"/>
    <lineage>
        <taxon>Eukaryota</taxon>
        <taxon>Metazoa</taxon>
        <taxon>Ecdysozoa</taxon>
        <taxon>Arthropoda</taxon>
        <taxon>Chelicerata</taxon>
        <taxon>Arachnida</taxon>
        <taxon>Acari</taxon>
        <taxon>Parasitiformes</taxon>
        <taxon>Ixodida</taxon>
        <taxon>Ixodoidea</taxon>
        <taxon>Ixodidae</taxon>
        <taxon>Rhipicephalinae</taxon>
        <taxon>Rhipicephalus</taxon>
        <taxon>Boophilus</taxon>
    </lineage>
</organism>
<dbReference type="EMBL" id="JABSTU010000001">
    <property type="protein sequence ID" value="KAH8040676.1"/>
    <property type="molecule type" value="Genomic_DNA"/>
</dbReference>
<evidence type="ECO:0000313" key="3">
    <source>
        <dbReference type="Proteomes" id="UP000821866"/>
    </source>
</evidence>
<name>A0A9J6F2H9_RHIMP</name>